<evidence type="ECO:0000313" key="2">
    <source>
        <dbReference type="Proteomes" id="UP000304900"/>
    </source>
</evidence>
<reference evidence="1 2" key="1">
    <citation type="submission" date="2019-05" db="EMBL/GenBank/DDBJ databases">
        <title>Dyadobacter AR-3-8 sp. nov., isolated from arctic soil.</title>
        <authorList>
            <person name="Chaudhary D.K."/>
        </authorList>
    </citation>
    <scope>NUCLEOTIDE SEQUENCE [LARGE SCALE GENOMIC DNA]</scope>
    <source>
        <strain evidence="1 2">AR-3-8</strain>
    </source>
</reference>
<proteinExistence type="predicted"/>
<dbReference type="AlphaFoldDB" id="A0A4U6D6W7"/>
<comment type="caution">
    <text evidence="1">The sequence shown here is derived from an EMBL/GenBank/DDBJ whole genome shotgun (WGS) entry which is preliminary data.</text>
</comment>
<sequence>MKLSLWVMVCNGNQFLSSGLTNLNVEWLNSWTPTNTNTDIPRYAFNTSTSQQSDFTISDGSYFKARFIQIGYTLSTKLLSKARILSLRVYANTTNPFYLTKYKGFSPEVSNSYGVTTMGDDFRTYPVSGTARIGVNVTF</sequence>
<keyword evidence="2" id="KW-1185">Reference proteome</keyword>
<dbReference type="RefSeq" id="WP_137340021.1">
    <property type="nucleotide sequence ID" value="NZ_BSQH01000014.1"/>
</dbReference>
<evidence type="ECO:0000313" key="1">
    <source>
        <dbReference type="EMBL" id="TKT92476.1"/>
    </source>
</evidence>
<gene>
    <name evidence="1" type="ORF">FDK13_10965</name>
</gene>
<accession>A0A4U6D6W7</accession>
<dbReference type="EMBL" id="SZVO01000004">
    <property type="protein sequence ID" value="TKT92476.1"/>
    <property type="molecule type" value="Genomic_DNA"/>
</dbReference>
<name>A0A4U6D6W7_9BACT</name>
<evidence type="ECO:0008006" key="3">
    <source>
        <dbReference type="Google" id="ProtNLM"/>
    </source>
</evidence>
<dbReference type="Proteomes" id="UP000304900">
    <property type="component" value="Unassembled WGS sequence"/>
</dbReference>
<organism evidence="1 2">
    <name type="scientific">Dyadobacter frigoris</name>
    <dbReference type="NCBI Taxonomy" id="2576211"/>
    <lineage>
        <taxon>Bacteria</taxon>
        <taxon>Pseudomonadati</taxon>
        <taxon>Bacteroidota</taxon>
        <taxon>Cytophagia</taxon>
        <taxon>Cytophagales</taxon>
        <taxon>Spirosomataceae</taxon>
        <taxon>Dyadobacter</taxon>
    </lineage>
</organism>
<protein>
    <recommendedName>
        <fullName evidence="3">TonB-dependent receptor</fullName>
    </recommendedName>
</protein>
<dbReference type="OrthoDB" id="9768177at2"/>